<evidence type="ECO:0000313" key="1">
    <source>
        <dbReference type="EMBL" id="PDT24127.1"/>
    </source>
</evidence>
<dbReference type="EMBL" id="NWSY01000005">
    <property type="protein sequence ID" value="PDT24127.1"/>
    <property type="molecule type" value="Genomic_DNA"/>
</dbReference>
<dbReference type="Proteomes" id="UP000219914">
    <property type="component" value="Unassembled WGS sequence"/>
</dbReference>
<accession>A0ABX4JVK4</accession>
<gene>
    <name evidence="1" type="ORF">CO674_08565</name>
</gene>
<keyword evidence="2" id="KW-1185">Reference proteome</keyword>
<comment type="caution">
    <text evidence="1">The sequence shown here is derived from an EMBL/GenBank/DDBJ whole genome shotgun (WGS) entry which is preliminary data.</text>
</comment>
<organism evidence="1 2">
    <name type="scientific">Rhizobium hidalgonense</name>
    <dbReference type="NCBI Taxonomy" id="1538159"/>
    <lineage>
        <taxon>Bacteria</taxon>
        <taxon>Pseudomonadati</taxon>
        <taxon>Pseudomonadota</taxon>
        <taxon>Alphaproteobacteria</taxon>
        <taxon>Hyphomicrobiales</taxon>
        <taxon>Rhizobiaceae</taxon>
        <taxon>Rhizobium/Agrobacterium group</taxon>
        <taxon>Rhizobium</taxon>
    </lineage>
</organism>
<evidence type="ECO:0000313" key="2">
    <source>
        <dbReference type="Proteomes" id="UP000219914"/>
    </source>
</evidence>
<protein>
    <submittedName>
        <fullName evidence="1">Uncharacterized protein</fullName>
    </submittedName>
</protein>
<sequence length="149" mass="16895">MRVFLTLLAALFLTSAWTFIRYKTAGHTWEGVYDCGDRGPLSDGEFIRAAVSQSIQASKNSPYYRQSSSLKSNYIFAGKFISDNPECCSIYRGNPNDYFTPESFSEYMTRTVARIVKIQFIKENRSNGSYFGMPAAYYVKMDACGNQLD</sequence>
<name>A0ABX4JVK4_9HYPH</name>
<reference evidence="1 2" key="1">
    <citation type="submission" date="2017-09" db="EMBL/GenBank/DDBJ databases">
        <title>Comparative genomics of rhizobia isolated from Phaseolus vulgaris in China.</title>
        <authorList>
            <person name="Tong W."/>
        </authorList>
    </citation>
    <scope>NUCLEOTIDE SEQUENCE [LARGE SCALE GENOMIC DNA]</scope>
    <source>
        <strain evidence="1 2">FH14</strain>
    </source>
</reference>
<proteinExistence type="predicted"/>